<dbReference type="Proteomes" id="UP001333710">
    <property type="component" value="Chromosome"/>
</dbReference>
<evidence type="ECO:0000313" key="2">
    <source>
        <dbReference type="EMBL" id="BDX07090.1"/>
    </source>
</evidence>
<evidence type="ECO:0000313" key="3">
    <source>
        <dbReference type="Proteomes" id="UP001333710"/>
    </source>
</evidence>
<reference evidence="2" key="1">
    <citation type="submission" date="2023-01" db="EMBL/GenBank/DDBJ databases">
        <title>Complete genome sequence of Planctobacterium marinum strain Dej080120_11.</title>
        <authorList>
            <person name="Ueki S."/>
            <person name="Maruyama F."/>
        </authorList>
    </citation>
    <scope>NUCLEOTIDE SEQUENCE</scope>
    <source>
        <strain evidence="2">Dej080120_11</strain>
    </source>
</reference>
<accession>A0AA48HYS5</accession>
<evidence type="ECO:0000259" key="1">
    <source>
        <dbReference type="SMART" id="SM00460"/>
    </source>
</evidence>
<dbReference type="Pfam" id="PF08379">
    <property type="entry name" value="Bact_transglu_N"/>
    <property type="match status" value="1"/>
</dbReference>
<name>A0AA48HYS5_9ALTE</name>
<dbReference type="InterPro" id="IPR013589">
    <property type="entry name" value="Bac_transglu_N"/>
</dbReference>
<gene>
    <name evidence="2" type="ORF">MACH26_26110</name>
</gene>
<dbReference type="KEGG" id="pmaw:MACH26_26110"/>
<dbReference type="AlphaFoldDB" id="A0AA48HYS5"/>
<dbReference type="SMART" id="SM00460">
    <property type="entry name" value="TGc"/>
    <property type="match status" value="1"/>
</dbReference>
<dbReference type="Gene3D" id="3.10.620.30">
    <property type="match status" value="1"/>
</dbReference>
<dbReference type="SUPFAM" id="SSF54001">
    <property type="entry name" value="Cysteine proteinases"/>
    <property type="match status" value="1"/>
</dbReference>
<dbReference type="RefSeq" id="WP_338293081.1">
    <property type="nucleotide sequence ID" value="NZ_AP027272.1"/>
</dbReference>
<proteinExistence type="predicted"/>
<dbReference type="PANTHER" id="PTHR33490:SF7">
    <property type="entry name" value="BLR2979 PROTEIN"/>
    <property type="match status" value="1"/>
</dbReference>
<feature type="domain" description="Transglutaminase-like" evidence="1">
    <location>
        <begin position="177"/>
        <end position="247"/>
    </location>
</feature>
<sequence length="291" mass="32873">MKYRIKHITLYEYSEPVSLCQNLARLSPLNNEHQVCKFSQFEISPSPSYLGEHSDYFGNKVTRFDIPEQHQVLEVTVTSEVIVVERPQTMLFSFDASWEQVRDEVQRGLSPELLLAKEFTFASRFIPTLDALKEYALKSFTPNRPLLDGTRHLMHRIFTEFKYDPAFTTLSTPLETVIEHKRGVCQDFAHLAIGCLRSIGIPAKYVSGYIETLPPEGQEKLEGADASHAWFAVFLPGSGWMEFDPTNDIVPGNQHIRLATGRDYFDVTPLKGVLFGGGSNVLSVSVDVARI</sequence>
<organism evidence="2 3">
    <name type="scientific">Planctobacterium marinum</name>
    <dbReference type="NCBI Taxonomy" id="1631968"/>
    <lineage>
        <taxon>Bacteria</taxon>
        <taxon>Pseudomonadati</taxon>
        <taxon>Pseudomonadota</taxon>
        <taxon>Gammaproteobacteria</taxon>
        <taxon>Alteromonadales</taxon>
        <taxon>Alteromonadaceae</taxon>
        <taxon>Planctobacterium</taxon>
    </lineage>
</organism>
<dbReference type="EMBL" id="AP027272">
    <property type="protein sequence ID" value="BDX07090.1"/>
    <property type="molecule type" value="Genomic_DNA"/>
</dbReference>
<keyword evidence="3" id="KW-1185">Reference proteome</keyword>
<protein>
    <submittedName>
        <fullName evidence="2">Transglutaminase</fullName>
    </submittedName>
</protein>
<dbReference type="InterPro" id="IPR038765">
    <property type="entry name" value="Papain-like_cys_pep_sf"/>
</dbReference>
<dbReference type="PANTHER" id="PTHR33490">
    <property type="entry name" value="BLR5614 PROTEIN-RELATED"/>
    <property type="match status" value="1"/>
</dbReference>
<dbReference type="Pfam" id="PF01841">
    <property type="entry name" value="Transglut_core"/>
    <property type="match status" value="1"/>
</dbReference>
<dbReference type="InterPro" id="IPR002931">
    <property type="entry name" value="Transglutaminase-like"/>
</dbReference>